<sequence length="171" mass="19227">MSLPATLLSALLLLVSTSVTATTDVSLATRNQHLFRYLFMDIYTATLYAPGNSNLTRLLESQQPIRLTLQYHRSIDRDDMIKAAMVTLKRQHPRSRLNPLLDEIEQLHAHFADVRDGDTYSLTRTAEGELLLHHNGQLSFQSTTPGLAELYLGIWLAPNGLSDDLRSALLR</sequence>
<feature type="domain" description="Chalcone isomerase" evidence="2">
    <location>
        <begin position="38"/>
        <end position="170"/>
    </location>
</feature>
<dbReference type="EMBL" id="PPSK01000004">
    <property type="protein sequence ID" value="POB04615.1"/>
    <property type="molecule type" value="Genomic_DNA"/>
</dbReference>
<dbReference type="OrthoDB" id="270742at2"/>
<protein>
    <recommendedName>
        <fullName evidence="2">Chalcone isomerase domain-containing protein</fullName>
    </recommendedName>
</protein>
<dbReference type="RefSeq" id="WP_104737658.1">
    <property type="nucleotide sequence ID" value="NZ_BMHR01000003.1"/>
</dbReference>
<proteinExistence type="predicted"/>
<accession>A0A2P4EX78</accession>
<evidence type="ECO:0000313" key="3">
    <source>
        <dbReference type="EMBL" id="POB04615.1"/>
    </source>
</evidence>
<organism evidence="3 4">
    <name type="scientific">Halopseudomonas oceani</name>
    <dbReference type="NCBI Taxonomy" id="1708783"/>
    <lineage>
        <taxon>Bacteria</taxon>
        <taxon>Pseudomonadati</taxon>
        <taxon>Pseudomonadota</taxon>
        <taxon>Gammaproteobacteria</taxon>
        <taxon>Pseudomonadales</taxon>
        <taxon>Pseudomonadaceae</taxon>
        <taxon>Halopseudomonas</taxon>
    </lineage>
</organism>
<feature type="chain" id="PRO_5015136599" description="Chalcone isomerase domain-containing protein" evidence="1">
    <location>
        <begin position="22"/>
        <end position="171"/>
    </location>
</feature>
<keyword evidence="4" id="KW-1185">Reference proteome</keyword>
<dbReference type="Proteomes" id="UP000243451">
    <property type="component" value="Unassembled WGS sequence"/>
</dbReference>
<comment type="caution">
    <text evidence="3">The sequence shown here is derived from an EMBL/GenBank/DDBJ whole genome shotgun (WGS) entry which is preliminary data.</text>
</comment>
<dbReference type="InterPro" id="IPR016087">
    <property type="entry name" value="Chalcone_isomerase"/>
</dbReference>
<dbReference type="AlphaFoldDB" id="A0A2P4EX78"/>
<dbReference type="Pfam" id="PF16036">
    <property type="entry name" value="Chalcone_3"/>
    <property type="match status" value="1"/>
</dbReference>
<keyword evidence="1" id="KW-0732">Signal</keyword>
<evidence type="ECO:0000259" key="2">
    <source>
        <dbReference type="Pfam" id="PF16036"/>
    </source>
</evidence>
<evidence type="ECO:0000256" key="1">
    <source>
        <dbReference type="SAM" id="SignalP"/>
    </source>
</evidence>
<feature type="signal peptide" evidence="1">
    <location>
        <begin position="1"/>
        <end position="21"/>
    </location>
</feature>
<evidence type="ECO:0000313" key="4">
    <source>
        <dbReference type="Proteomes" id="UP000243451"/>
    </source>
</evidence>
<gene>
    <name evidence="3" type="ORF">C1949_06500</name>
</gene>
<reference evidence="3 4" key="1">
    <citation type="submission" date="2018-01" db="EMBL/GenBank/DDBJ databases">
        <title>Draft genome of the type strain Pseudomonas oceani DSM 100277 isolated from the deep water in Okinawa trough, northwestern Pacific Ocean.</title>
        <authorList>
            <person name="Gomila M."/>
            <person name="Mulet M."/>
            <person name="Garcia-Valdes E."/>
            <person name="Lalucat J."/>
        </authorList>
    </citation>
    <scope>NUCLEOTIDE SEQUENCE [LARGE SCALE GENOMIC DNA]</scope>
    <source>
        <strain evidence="3 4">DSM 100277</strain>
    </source>
</reference>
<name>A0A2P4EX78_9GAMM</name>